<dbReference type="GO" id="GO:0008237">
    <property type="term" value="F:metallopeptidase activity"/>
    <property type="evidence" value="ECO:0007669"/>
    <property type="project" value="UniProtKB-KW"/>
</dbReference>
<dbReference type="Pfam" id="PF20582">
    <property type="entry name" value="UPF0758_N"/>
    <property type="match status" value="1"/>
</dbReference>
<sequence>MSTEEKRVKTLNKRLERFERKAKGHRNRVKERFWKEGPESFTDEDLLELLLFFGIPRKDTRGIARELLKAFQGRLDQVLDAEIESLLDIPGLGLNALLPLKVVHEVARRYLRSKSLGACYLKSPREVHEYLLYELKGKKQEIFMVLYLASDQKVLAVEKLFEGTITESAVYPREIFARGYALGASKLILAHNHPSGNLTPSKEDIKITKLIALAGALLNLMVLDHLIIGEDRYFSFAEAGLMEEIEREIMKAL</sequence>
<dbReference type="InterPro" id="IPR020891">
    <property type="entry name" value="UPF0758_CS"/>
</dbReference>
<dbReference type="InterPro" id="IPR025657">
    <property type="entry name" value="RadC_JAB"/>
</dbReference>
<protein>
    <submittedName>
        <fullName evidence="9">DNA repair protein RadC</fullName>
    </submittedName>
</protein>
<dbReference type="PANTHER" id="PTHR30471:SF3">
    <property type="entry name" value="UPF0758 PROTEIN YEES-RELATED"/>
    <property type="match status" value="1"/>
</dbReference>
<dbReference type="PROSITE" id="PS01302">
    <property type="entry name" value="UPF0758"/>
    <property type="match status" value="1"/>
</dbReference>
<dbReference type="Gene3D" id="3.40.140.10">
    <property type="entry name" value="Cytidine Deaminase, domain 2"/>
    <property type="match status" value="1"/>
</dbReference>
<dbReference type="InterPro" id="IPR046778">
    <property type="entry name" value="UPF0758_N"/>
</dbReference>
<evidence type="ECO:0000256" key="3">
    <source>
        <dbReference type="ARBA" id="ARBA00022801"/>
    </source>
</evidence>
<proteinExistence type="inferred from homology"/>
<dbReference type="NCBIfam" id="NF000642">
    <property type="entry name" value="PRK00024.1"/>
    <property type="match status" value="1"/>
</dbReference>
<comment type="caution">
    <text evidence="9">The sequence shown here is derived from an EMBL/GenBank/DDBJ whole genome shotgun (WGS) entry which is preliminary data.</text>
</comment>
<dbReference type="Pfam" id="PF04002">
    <property type="entry name" value="RadC"/>
    <property type="match status" value="1"/>
</dbReference>
<dbReference type="PROSITE" id="PS50249">
    <property type="entry name" value="MPN"/>
    <property type="match status" value="1"/>
</dbReference>
<feature type="domain" description="MPN" evidence="8">
    <location>
        <begin position="120"/>
        <end position="242"/>
    </location>
</feature>
<accession>A0A832GPK5</accession>
<dbReference type="GO" id="GO:0046872">
    <property type="term" value="F:metal ion binding"/>
    <property type="evidence" value="ECO:0007669"/>
    <property type="project" value="UniProtKB-KW"/>
</dbReference>
<gene>
    <name evidence="9" type="primary">radC</name>
    <name evidence="9" type="ORF">ENT73_06600</name>
</gene>
<evidence type="ECO:0000256" key="1">
    <source>
        <dbReference type="ARBA" id="ARBA00022670"/>
    </source>
</evidence>
<dbReference type="EMBL" id="DSZU01000116">
    <property type="protein sequence ID" value="HGV55729.1"/>
    <property type="molecule type" value="Genomic_DNA"/>
</dbReference>
<keyword evidence="5" id="KW-0482">Metalloprotease</keyword>
<dbReference type="NCBIfam" id="TIGR00608">
    <property type="entry name" value="radc"/>
    <property type="match status" value="1"/>
</dbReference>
<dbReference type="GO" id="GO:0006508">
    <property type="term" value="P:proteolysis"/>
    <property type="evidence" value="ECO:0007669"/>
    <property type="project" value="UniProtKB-KW"/>
</dbReference>
<evidence type="ECO:0000256" key="7">
    <source>
        <dbReference type="SAM" id="Coils"/>
    </source>
</evidence>
<keyword evidence="4" id="KW-0862">Zinc</keyword>
<dbReference type="PANTHER" id="PTHR30471">
    <property type="entry name" value="DNA REPAIR PROTEIN RADC"/>
    <property type="match status" value="1"/>
</dbReference>
<dbReference type="InterPro" id="IPR001405">
    <property type="entry name" value="UPF0758"/>
</dbReference>
<evidence type="ECO:0000256" key="4">
    <source>
        <dbReference type="ARBA" id="ARBA00022833"/>
    </source>
</evidence>
<evidence type="ECO:0000259" key="8">
    <source>
        <dbReference type="PROSITE" id="PS50249"/>
    </source>
</evidence>
<evidence type="ECO:0000256" key="5">
    <source>
        <dbReference type="ARBA" id="ARBA00023049"/>
    </source>
</evidence>
<dbReference type="CDD" id="cd08071">
    <property type="entry name" value="MPN_DUF2466"/>
    <property type="match status" value="1"/>
</dbReference>
<feature type="coiled-coil region" evidence="7">
    <location>
        <begin position="1"/>
        <end position="28"/>
    </location>
</feature>
<keyword evidence="3" id="KW-0378">Hydrolase</keyword>
<evidence type="ECO:0000313" key="9">
    <source>
        <dbReference type="EMBL" id="HGV55729.1"/>
    </source>
</evidence>
<dbReference type="AlphaFoldDB" id="A0A832GPK5"/>
<evidence type="ECO:0000256" key="6">
    <source>
        <dbReference type="RuleBase" id="RU003797"/>
    </source>
</evidence>
<name>A0A832GPK5_9BACT</name>
<evidence type="ECO:0000256" key="2">
    <source>
        <dbReference type="ARBA" id="ARBA00022723"/>
    </source>
</evidence>
<reference evidence="9" key="1">
    <citation type="journal article" date="2020" name="mSystems">
        <title>Genome- and Community-Level Interaction Insights into Carbon Utilization and Element Cycling Functions of Hydrothermarchaeota in Hydrothermal Sediment.</title>
        <authorList>
            <person name="Zhou Z."/>
            <person name="Liu Y."/>
            <person name="Xu W."/>
            <person name="Pan J."/>
            <person name="Luo Z.H."/>
            <person name="Li M."/>
        </authorList>
    </citation>
    <scope>NUCLEOTIDE SEQUENCE [LARGE SCALE GENOMIC DNA]</scope>
    <source>
        <strain evidence="9">SpSt-605</strain>
    </source>
</reference>
<keyword evidence="2" id="KW-0479">Metal-binding</keyword>
<keyword evidence="1" id="KW-0645">Protease</keyword>
<keyword evidence="7" id="KW-0175">Coiled coil</keyword>
<dbReference type="InterPro" id="IPR037518">
    <property type="entry name" value="MPN"/>
</dbReference>
<comment type="similarity">
    <text evidence="6">Belongs to the UPF0758 family.</text>
</comment>
<organism evidence="9">
    <name type="scientific">Caldimicrobium thiodismutans</name>
    <dbReference type="NCBI Taxonomy" id="1653476"/>
    <lineage>
        <taxon>Bacteria</taxon>
        <taxon>Pseudomonadati</taxon>
        <taxon>Thermodesulfobacteriota</taxon>
        <taxon>Thermodesulfobacteria</taxon>
        <taxon>Thermodesulfobacteriales</taxon>
        <taxon>Thermodesulfobacteriaceae</taxon>
        <taxon>Caldimicrobium</taxon>
    </lineage>
</organism>